<dbReference type="eggNOG" id="ENOG5033FTY">
    <property type="taxonomic scope" value="Bacteria"/>
</dbReference>
<dbReference type="OrthoDB" id="6692130at2"/>
<sequence>MKYLVIGALVLVGVLFYFMNQSNKADAERIKQAEIAHQQKIEAAKAAELDKQLGGTAIKEETIKQVVDAKLAENPEITPLQANELNGIILEWKDAAQVASATSRIALSQPVTKMQEIKRNISAKKYQGCAESTRLLYVDAMSTNIDAYLEFMKGKEYELNAATLLTDYGKQLELAEREQSSCKYLQV</sequence>
<reference evidence="1 2" key="1">
    <citation type="submission" date="2013-03" db="EMBL/GenBank/DDBJ databases">
        <title>The Genome Sequence of Acinetobacter tandoii CIP 107469.</title>
        <authorList>
            <consortium name="The Broad Institute Genome Sequencing Platform"/>
            <consortium name="The Broad Institute Genome Sequencing Center for Infectious Disease"/>
            <person name="Cerqueira G."/>
            <person name="Feldgarden M."/>
            <person name="Courvalin P."/>
            <person name="Perichon B."/>
            <person name="Grillot-Courvalin C."/>
            <person name="Clermont D."/>
            <person name="Rocha E."/>
            <person name="Yoon E.-J."/>
            <person name="Nemec A."/>
            <person name="Walker B."/>
            <person name="Young S.K."/>
            <person name="Zeng Q."/>
            <person name="Gargeya S."/>
            <person name="Fitzgerald M."/>
            <person name="Haas B."/>
            <person name="Abouelleil A."/>
            <person name="Alvarado L."/>
            <person name="Arachchi H.M."/>
            <person name="Berlin A.M."/>
            <person name="Chapman S.B."/>
            <person name="Dewar J."/>
            <person name="Goldberg J."/>
            <person name="Griggs A."/>
            <person name="Gujja S."/>
            <person name="Hansen M."/>
            <person name="Howarth C."/>
            <person name="Imamovic A."/>
            <person name="Larimer J."/>
            <person name="McCowan C."/>
            <person name="Murphy C."/>
            <person name="Neiman D."/>
            <person name="Pearson M."/>
            <person name="Priest M."/>
            <person name="Roberts A."/>
            <person name="Saif S."/>
            <person name="Shea T."/>
            <person name="Sisk P."/>
            <person name="Sykes S."/>
            <person name="Wortman J."/>
            <person name="Nusbaum C."/>
            <person name="Birren B."/>
        </authorList>
    </citation>
    <scope>NUCLEOTIDE SEQUENCE [LARGE SCALE GENOMIC DNA]</scope>
    <source>
        <strain evidence="1 2">CIP 107469</strain>
    </source>
</reference>
<keyword evidence="2" id="KW-1185">Reference proteome</keyword>
<proteinExistence type="predicted"/>
<dbReference type="EMBL" id="AQFM01000036">
    <property type="protein sequence ID" value="EOR08316.1"/>
    <property type="molecule type" value="Genomic_DNA"/>
</dbReference>
<dbReference type="PATRIC" id="fig|1120927.3.peg.1620"/>
<comment type="caution">
    <text evidence="1">The sequence shown here is derived from an EMBL/GenBank/DDBJ whole genome shotgun (WGS) entry which is preliminary data.</text>
</comment>
<evidence type="ECO:0000313" key="1">
    <source>
        <dbReference type="EMBL" id="EOR08316.1"/>
    </source>
</evidence>
<dbReference type="AlphaFoldDB" id="R9B7I0"/>
<protein>
    <submittedName>
        <fullName evidence="1">Uncharacterized protein</fullName>
    </submittedName>
</protein>
<accession>R9B7I0</accession>
<dbReference type="Proteomes" id="UP000016201">
    <property type="component" value="Unassembled WGS sequence"/>
</dbReference>
<evidence type="ECO:0000313" key="2">
    <source>
        <dbReference type="Proteomes" id="UP000016201"/>
    </source>
</evidence>
<organism evidence="1 2">
    <name type="scientific">Acinetobacter tandoii DSM 14970 = CIP 107469</name>
    <dbReference type="NCBI Taxonomy" id="1120927"/>
    <lineage>
        <taxon>Bacteria</taxon>
        <taxon>Pseudomonadati</taxon>
        <taxon>Pseudomonadota</taxon>
        <taxon>Gammaproteobacteria</taxon>
        <taxon>Moraxellales</taxon>
        <taxon>Moraxellaceae</taxon>
        <taxon>Acinetobacter</taxon>
    </lineage>
</organism>
<gene>
    <name evidence="1" type="ORF">I593_01672</name>
</gene>
<name>R9B7I0_9GAMM</name>
<dbReference type="RefSeq" id="WP_016166755.1">
    <property type="nucleotide sequence ID" value="NZ_JHZG01000036.1"/>
</dbReference>